<organism evidence="1 2">
    <name type="scientific">Sphingomonas daechungensis</name>
    <dbReference type="NCBI Taxonomy" id="1176646"/>
    <lineage>
        <taxon>Bacteria</taxon>
        <taxon>Pseudomonadati</taxon>
        <taxon>Pseudomonadota</taxon>
        <taxon>Alphaproteobacteria</taxon>
        <taxon>Sphingomonadales</taxon>
        <taxon>Sphingomonadaceae</taxon>
        <taxon>Sphingomonas</taxon>
    </lineage>
</organism>
<keyword evidence="2" id="KW-1185">Reference proteome</keyword>
<gene>
    <name evidence="1" type="ORF">H9L15_04455</name>
</gene>
<evidence type="ECO:0000313" key="2">
    <source>
        <dbReference type="Proteomes" id="UP000516134"/>
    </source>
</evidence>
<dbReference type="Pfam" id="PF11776">
    <property type="entry name" value="RcnB"/>
    <property type="match status" value="1"/>
</dbReference>
<dbReference type="EMBL" id="CP060780">
    <property type="protein sequence ID" value="QNP44368.1"/>
    <property type="molecule type" value="Genomic_DNA"/>
</dbReference>
<name>A0ABX6T576_9SPHN</name>
<dbReference type="Gene3D" id="3.10.450.160">
    <property type="entry name" value="inner membrane protein cigr"/>
    <property type="match status" value="1"/>
</dbReference>
<dbReference type="InterPro" id="IPR024572">
    <property type="entry name" value="RcnB"/>
</dbReference>
<dbReference type="Proteomes" id="UP000516134">
    <property type="component" value="Chromosome"/>
</dbReference>
<proteinExistence type="predicted"/>
<reference evidence="1 2" key="1">
    <citation type="submission" date="2020-08" db="EMBL/GenBank/DDBJ databases">
        <title>Genome sequence of Sphingomonas daechungensis KACC 18115T.</title>
        <authorList>
            <person name="Hyun D.-W."/>
            <person name="Bae J.-W."/>
        </authorList>
    </citation>
    <scope>NUCLEOTIDE SEQUENCE [LARGE SCALE GENOMIC DNA]</scope>
    <source>
        <strain evidence="1 2">KACC 18115</strain>
    </source>
</reference>
<protein>
    <submittedName>
        <fullName evidence="1">RcnB family protein</fullName>
    </submittedName>
</protein>
<evidence type="ECO:0000313" key="1">
    <source>
        <dbReference type="EMBL" id="QNP44368.1"/>
    </source>
</evidence>
<accession>A0ABX6T576</accession>
<sequence length="122" mass="15433">MFGTEPPAPSTANTRHAHPNRHWNTDWRRDHRYDWNDWRRRHRSRFHIGFYYDPFGWDYFRYGLGWRMWPSYYGSSFWLNDPWYYRLPPAYGPYRWVRYHHDAVLVNIYTGQIADIIYNFFW</sequence>